<dbReference type="RefSeq" id="WP_213235713.1">
    <property type="nucleotide sequence ID" value="NZ_JAHBCL010000006.1"/>
</dbReference>
<dbReference type="InterPro" id="IPR036637">
    <property type="entry name" value="Phosphohistidine_dom_sf"/>
</dbReference>
<sequence>MEKGIGASSGYGIGRAFIYKQQQLTIDKTPIEPDEVKREIESYHSAKTLATQQILKIKVRASLILKASEAKVFDAHLNVLKDPGLDKRVIKYIQDKQYRAAYAVSLVQDELFNMFQMMENAVMKERALDIKDVCTRIIYCLKGMTLPTLSDLEANTIVIAENLTPSDTVQMDVSKVVGIIVEAGGRTSHTAIMARSLEIPAVVGAKSMTALAENGQFVCLDGESGEICIEPDDAMKEMFEQKRLDYLEAMTELRKYATTASNTVDGRNVEICANIGNASDAGNSMKFGPNGVGLFRTEFLYMGKSNWPSEDEQFEEYKKVAELMQDKATIIRTLDIGGDKELSYIDFGKEENPFLGWRAMRMCLDKTDVLKTQFRAILRASAYGKLMIMYPMIINVTEVKRANALLEEVKASLKAENLPFDEAIQVGIMIETPAAAVTADSLIKYVDFFSIGTNDLTQYTLAVDRGNEKIADLYTPYHPAVLRLIKMVVDASHKAGKWTGMCGELAGEANLTKLLIGIGLDELSMTASSILSVRKNVVNIHYEEAKKLAQKALNMETAEAVLALMNE</sequence>
<dbReference type="NCBIfam" id="TIGR01417">
    <property type="entry name" value="PTS_I_fam"/>
    <property type="match status" value="1"/>
</dbReference>
<evidence type="ECO:0000259" key="18">
    <source>
        <dbReference type="Pfam" id="PF00391"/>
    </source>
</evidence>
<dbReference type="Proteomes" id="UP000746471">
    <property type="component" value="Unassembled WGS sequence"/>
</dbReference>
<dbReference type="InterPro" id="IPR015813">
    <property type="entry name" value="Pyrv/PenolPyrv_kinase-like_dom"/>
</dbReference>
<dbReference type="Pfam" id="PF05524">
    <property type="entry name" value="PEP-utilisers_N"/>
    <property type="match status" value="1"/>
</dbReference>
<keyword evidence="13 17" id="KW-0479">Metal-binding</keyword>
<comment type="cofactor">
    <cofactor evidence="2 17">
        <name>Mg(2+)</name>
        <dbReference type="ChEBI" id="CHEBI:18420"/>
    </cofactor>
</comment>
<feature type="domain" description="PEP-utilising enzyme C-terminal" evidence="19">
    <location>
        <begin position="253"/>
        <end position="541"/>
    </location>
</feature>
<keyword evidence="12 17" id="KW-0598">Phosphotransferase system</keyword>
<dbReference type="InterPro" id="IPR008279">
    <property type="entry name" value="PEP-util_enz_mobile_dom"/>
</dbReference>
<dbReference type="InterPro" id="IPR040442">
    <property type="entry name" value="Pyrv_kinase-like_dom_sf"/>
</dbReference>
<dbReference type="InterPro" id="IPR050499">
    <property type="entry name" value="PEP-utilizing_PTS_enzyme"/>
</dbReference>
<organism evidence="21 22">
    <name type="scientific">Fusibacter paucivorans</name>
    <dbReference type="NCBI Taxonomy" id="76009"/>
    <lineage>
        <taxon>Bacteria</taxon>
        <taxon>Bacillati</taxon>
        <taxon>Bacillota</taxon>
        <taxon>Clostridia</taxon>
        <taxon>Eubacteriales</taxon>
        <taxon>Eubacteriales Family XII. Incertae Sedis</taxon>
        <taxon>Fusibacter</taxon>
    </lineage>
</organism>
<dbReference type="InterPro" id="IPR036618">
    <property type="entry name" value="PtsI_HPr-bd_sf"/>
</dbReference>
<keyword evidence="10 17" id="KW-0762">Sugar transport</keyword>
<keyword evidence="11 17" id="KW-0808">Transferase</keyword>
<dbReference type="Gene3D" id="1.10.274.10">
    <property type="entry name" value="PtsI, HPr-binding domain"/>
    <property type="match status" value="1"/>
</dbReference>
<gene>
    <name evidence="21" type="primary">ptsP</name>
    <name evidence="21" type="ORF">KHM83_04450</name>
</gene>
<proteinExistence type="inferred from homology"/>
<evidence type="ECO:0000256" key="11">
    <source>
        <dbReference type="ARBA" id="ARBA00022679"/>
    </source>
</evidence>
<evidence type="ECO:0000256" key="2">
    <source>
        <dbReference type="ARBA" id="ARBA00001946"/>
    </source>
</evidence>
<dbReference type="SUPFAM" id="SSF51621">
    <property type="entry name" value="Phosphoenolpyruvate/pyruvate domain"/>
    <property type="match status" value="1"/>
</dbReference>
<dbReference type="EMBL" id="JAHBCL010000006">
    <property type="protein sequence ID" value="MBS7525927.1"/>
    <property type="molecule type" value="Genomic_DNA"/>
</dbReference>
<dbReference type="PRINTS" id="PR01736">
    <property type="entry name" value="PHPHTRNFRASE"/>
</dbReference>
<dbReference type="SUPFAM" id="SSF52009">
    <property type="entry name" value="Phosphohistidine domain"/>
    <property type="match status" value="1"/>
</dbReference>
<dbReference type="Gene3D" id="3.50.30.10">
    <property type="entry name" value="Phosphohistidine domain"/>
    <property type="match status" value="1"/>
</dbReference>
<keyword evidence="8 17" id="KW-0813">Transport</keyword>
<comment type="catalytic activity">
    <reaction evidence="1 17">
        <text>L-histidyl-[protein] + phosphoenolpyruvate = N(pros)-phospho-L-histidyl-[protein] + pyruvate</text>
        <dbReference type="Rhea" id="RHEA:23880"/>
        <dbReference type="Rhea" id="RHEA-COMP:9745"/>
        <dbReference type="Rhea" id="RHEA-COMP:9746"/>
        <dbReference type="ChEBI" id="CHEBI:15361"/>
        <dbReference type="ChEBI" id="CHEBI:29979"/>
        <dbReference type="ChEBI" id="CHEBI:58702"/>
        <dbReference type="ChEBI" id="CHEBI:64837"/>
        <dbReference type="EC" id="2.7.3.9"/>
    </reaction>
</comment>
<evidence type="ECO:0000256" key="3">
    <source>
        <dbReference type="ARBA" id="ARBA00002728"/>
    </source>
</evidence>
<dbReference type="Pfam" id="PF02896">
    <property type="entry name" value="PEP-utilizers_C"/>
    <property type="match status" value="1"/>
</dbReference>
<evidence type="ECO:0000256" key="9">
    <source>
        <dbReference type="ARBA" id="ARBA00022490"/>
    </source>
</evidence>
<keyword evidence="22" id="KW-1185">Reference proteome</keyword>
<evidence type="ECO:0000313" key="22">
    <source>
        <dbReference type="Proteomes" id="UP000746471"/>
    </source>
</evidence>
<accession>A0ABS5PLX1</accession>
<evidence type="ECO:0000256" key="17">
    <source>
        <dbReference type="PIRNR" id="PIRNR000732"/>
    </source>
</evidence>
<comment type="similarity">
    <text evidence="5 17">Belongs to the PEP-utilizing enzyme family.</text>
</comment>
<comment type="subcellular location">
    <subcellularLocation>
        <location evidence="4 17">Cytoplasm</location>
    </subcellularLocation>
</comment>
<dbReference type="InterPro" id="IPR006318">
    <property type="entry name" value="PTS_EI-like"/>
</dbReference>
<evidence type="ECO:0000256" key="12">
    <source>
        <dbReference type="ARBA" id="ARBA00022683"/>
    </source>
</evidence>
<evidence type="ECO:0000256" key="13">
    <source>
        <dbReference type="ARBA" id="ARBA00022723"/>
    </source>
</evidence>
<dbReference type="PIRSF" id="PIRSF000732">
    <property type="entry name" value="PTS_enzyme_I"/>
    <property type="match status" value="1"/>
</dbReference>
<evidence type="ECO:0000256" key="4">
    <source>
        <dbReference type="ARBA" id="ARBA00004496"/>
    </source>
</evidence>
<dbReference type="EC" id="2.7.3.9" evidence="6 17"/>
<dbReference type="PROSITE" id="PS00742">
    <property type="entry name" value="PEP_ENZYMES_2"/>
    <property type="match status" value="1"/>
</dbReference>
<dbReference type="PANTHER" id="PTHR46244:SF3">
    <property type="entry name" value="PHOSPHOENOLPYRUVATE-PROTEIN PHOSPHOTRANSFERASE"/>
    <property type="match status" value="1"/>
</dbReference>
<evidence type="ECO:0000259" key="20">
    <source>
        <dbReference type="Pfam" id="PF05524"/>
    </source>
</evidence>
<dbReference type="Gene3D" id="3.20.20.60">
    <property type="entry name" value="Phosphoenolpyruvate-binding domains"/>
    <property type="match status" value="1"/>
</dbReference>
<dbReference type="PANTHER" id="PTHR46244">
    <property type="entry name" value="PHOSPHOENOLPYRUVATE-PROTEIN PHOSPHOTRANSFERASE"/>
    <property type="match status" value="1"/>
</dbReference>
<dbReference type="SUPFAM" id="SSF47831">
    <property type="entry name" value="Enzyme I of the PEP:sugar phosphotransferase system HPr-binding (sub)domain"/>
    <property type="match status" value="1"/>
</dbReference>
<dbReference type="InterPro" id="IPR023151">
    <property type="entry name" value="PEP_util_CS"/>
</dbReference>
<evidence type="ECO:0000256" key="14">
    <source>
        <dbReference type="ARBA" id="ARBA00022777"/>
    </source>
</evidence>
<evidence type="ECO:0000256" key="1">
    <source>
        <dbReference type="ARBA" id="ARBA00000683"/>
    </source>
</evidence>
<evidence type="ECO:0000256" key="8">
    <source>
        <dbReference type="ARBA" id="ARBA00022448"/>
    </source>
</evidence>
<dbReference type="InterPro" id="IPR018274">
    <property type="entry name" value="PEP_util_AS"/>
</dbReference>
<evidence type="ECO:0000313" key="21">
    <source>
        <dbReference type="EMBL" id="MBS7525927.1"/>
    </source>
</evidence>
<keyword evidence="14 17" id="KW-0418">Kinase</keyword>
<comment type="function">
    <text evidence="3 17">General (non sugar-specific) component of the phosphoenolpyruvate-dependent sugar phosphotransferase system (sugar PTS). This major carbohydrate active-transport system catalyzes the phosphorylation of incoming sugar substrates concomitantly with their translocation across the cell membrane. Enzyme I transfers the phosphoryl group from phosphoenolpyruvate (PEP) to the phosphoryl carrier protein (HPr).</text>
</comment>
<dbReference type="InterPro" id="IPR024692">
    <property type="entry name" value="PTS_EI"/>
</dbReference>
<feature type="domain" description="PEP-utilising enzyme mobile" evidence="18">
    <location>
        <begin position="153"/>
        <end position="225"/>
    </location>
</feature>
<dbReference type="Pfam" id="PF00391">
    <property type="entry name" value="PEP-utilizers"/>
    <property type="match status" value="1"/>
</dbReference>
<evidence type="ECO:0000259" key="19">
    <source>
        <dbReference type="Pfam" id="PF02896"/>
    </source>
</evidence>
<evidence type="ECO:0000256" key="15">
    <source>
        <dbReference type="ARBA" id="ARBA00022842"/>
    </source>
</evidence>
<reference evidence="21 22" key="1">
    <citation type="submission" date="2021-05" db="EMBL/GenBank/DDBJ databases">
        <title>Fusibacter ferrireducens sp. nov., an anaerobic, sulfur- and Fe-reducing bacterium isolated from the mangrove sediment.</title>
        <authorList>
            <person name="Qiu D."/>
        </authorList>
    </citation>
    <scope>NUCLEOTIDE SEQUENCE [LARGE SCALE GENOMIC DNA]</scope>
    <source>
        <strain evidence="21 22">DSM 12116</strain>
    </source>
</reference>
<keyword evidence="15 17" id="KW-0460">Magnesium</keyword>
<keyword evidence="9 17" id="KW-0963">Cytoplasm</keyword>
<evidence type="ECO:0000256" key="6">
    <source>
        <dbReference type="ARBA" id="ARBA00012232"/>
    </source>
</evidence>
<feature type="domain" description="Phosphotransferase system enzyme I N-terminal" evidence="20">
    <location>
        <begin position="3"/>
        <end position="126"/>
    </location>
</feature>
<dbReference type="InterPro" id="IPR000121">
    <property type="entry name" value="PEP_util_C"/>
</dbReference>
<protein>
    <recommendedName>
        <fullName evidence="7 17">Phosphoenolpyruvate-protein phosphotransferase</fullName>
        <ecNumber evidence="6 17">2.7.3.9</ecNumber>
    </recommendedName>
    <alternativeName>
        <fullName evidence="16 17">Phosphotransferase system, enzyme I</fullName>
    </alternativeName>
</protein>
<evidence type="ECO:0000256" key="10">
    <source>
        <dbReference type="ARBA" id="ARBA00022597"/>
    </source>
</evidence>
<name>A0ABS5PLX1_9FIRM</name>
<comment type="caution">
    <text evidence="21">The sequence shown here is derived from an EMBL/GenBank/DDBJ whole genome shotgun (WGS) entry which is preliminary data.</text>
</comment>
<dbReference type="InterPro" id="IPR008731">
    <property type="entry name" value="PTS_EIN"/>
</dbReference>
<evidence type="ECO:0000256" key="16">
    <source>
        <dbReference type="ARBA" id="ARBA00033235"/>
    </source>
</evidence>
<dbReference type="GO" id="GO:0008965">
    <property type="term" value="F:phosphoenolpyruvate-protein phosphotransferase activity"/>
    <property type="evidence" value="ECO:0007669"/>
    <property type="project" value="UniProtKB-EC"/>
</dbReference>
<dbReference type="PROSITE" id="PS00370">
    <property type="entry name" value="PEP_ENZYMES_PHOS_SITE"/>
    <property type="match status" value="1"/>
</dbReference>
<evidence type="ECO:0000256" key="5">
    <source>
        <dbReference type="ARBA" id="ARBA00007837"/>
    </source>
</evidence>
<evidence type="ECO:0000256" key="7">
    <source>
        <dbReference type="ARBA" id="ARBA00016544"/>
    </source>
</evidence>